<evidence type="ECO:0000313" key="3">
    <source>
        <dbReference type="Proteomes" id="UP001177670"/>
    </source>
</evidence>
<gene>
    <name evidence="2" type="ORF">K0M31_013928</name>
</gene>
<keyword evidence="3" id="KW-1185">Reference proteome</keyword>
<sequence length="131" mass="13655">MIRVSGERGRGTERKGRIGRWWNDVPGKEMADRSASGTASSPFLSNATRRASSSGSGSGSSSSSSSSSGSSGSRLWENGGGRVLLPVAQVEVEDKPKGVAKNLRAKSAHAIPVGPLVLAFQERAWSLEDGI</sequence>
<feature type="compositionally biased region" description="Low complexity" evidence="1">
    <location>
        <begin position="52"/>
        <end position="73"/>
    </location>
</feature>
<evidence type="ECO:0000313" key="2">
    <source>
        <dbReference type="EMBL" id="KAK1132545.1"/>
    </source>
</evidence>
<feature type="region of interest" description="Disordered" evidence="1">
    <location>
        <begin position="1"/>
        <end position="78"/>
    </location>
</feature>
<organism evidence="2 3">
    <name type="scientific">Melipona bicolor</name>
    <dbReference type="NCBI Taxonomy" id="60889"/>
    <lineage>
        <taxon>Eukaryota</taxon>
        <taxon>Metazoa</taxon>
        <taxon>Ecdysozoa</taxon>
        <taxon>Arthropoda</taxon>
        <taxon>Hexapoda</taxon>
        <taxon>Insecta</taxon>
        <taxon>Pterygota</taxon>
        <taxon>Neoptera</taxon>
        <taxon>Endopterygota</taxon>
        <taxon>Hymenoptera</taxon>
        <taxon>Apocrita</taxon>
        <taxon>Aculeata</taxon>
        <taxon>Apoidea</taxon>
        <taxon>Anthophila</taxon>
        <taxon>Apidae</taxon>
        <taxon>Melipona</taxon>
    </lineage>
</organism>
<dbReference type="AlphaFoldDB" id="A0AA40G884"/>
<reference evidence="2" key="1">
    <citation type="submission" date="2021-10" db="EMBL/GenBank/DDBJ databases">
        <title>Melipona bicolor Genome sequencing and assembly.</title>
        <authorList>
            <person name="Araujo N.S."/>
            <person name="Arias M.C."/>
        </authorList>
    </citation>
    <scope>NUCLEOTIDE SEQUENCE</scope>
    <source>
        <strain evidence="2">USP_2M_L1-L4_2017</strain>
        <tissue evidence="2">Whole body</tissue>
    </source>
</reference>
<name>A0AA40G884_9HYME</name>
<protein>
    <submittedName>
        <fullName evidence="2">Uncharacterized protein</fullName>
    </submittedName>
</protein>
<feature type="compositionally biased region" description="Basic and acidic residues" evidence="1">
    <location>
        <begin position="1"/>
        <end position="16"/>
    </location>
</feature>
<dbReference type="Proteomes" id="UP001177670">
    <property type="component" value="Unassembled WGS sequence"/>
</dbReference>
<accession>A0AA40G884</accession>
<comment type="caution">
    <text evidence="2">The sequence shown here is derived from an EMBL/GenBank/DDBJ whole genome shotgun (WGS) entry which is preliminary data.</text>
</comment>
<evidence type="ECO:0000256" key="1">
    <source>
        <dbReference type="SAM" id="MobiDB-lite"/>
    </source>
</evidence>
<proteinExistence type="predicted"/>
<dbReference type="EMBL" id="JAHYIQ010000004">
    <property type="protein sequence ID" value="KAK1132545.1"/>
    <property type="molecule type" value="Genomic_DNA"/>
</dbReference>
<feature type="compositionally biased region" description="Polar residues" evidence="1">
    <location>
        <begin position="35"/>
        <end position="51"/>
    </location>
</feature>